<accession>A0ABP8MJV8</accession>
<feature type="binding site" evidence="6">
    <location>
        <position position="237"/>
    </location>
    <ligand>
        <name>a divalent metal cation</name>
        <dbReference type="ChEBI" id="CHEBI:60240"/>
        <label>1</label>
    </ligand>
</feature>
<evidence type="ECO:0000313" key="11">
    <source>
        <dbReference type="Proteomes" id="UP001501410"/>
    </source>
</evidence>
<keyword evidence="2 6" id="KW-0031">Aminopeptidase</keyword>
<comment type="function">
    <text evidence="1 6">Removes the N-terminal methionine from nascent proteins. The N-terminal methionine is often cleaved when the second residue in the primary sequence is small and uncharged (Met-Ala-, Cys, Gly, Pro, Ser, Thr, or Val). Requires deformylation of the N(alpha)-formylated initiator methionine before it can be hydrolyzed.</text>
</comment>
<dbReference type="Pfam" id="PF00557">
    <property type="entry name" value="Peptidase_M24"/>
    <property type="match status" value="1"/>
</dbReference>
<evidence type="ECO:0000256" key="6">
    <source>
        <dbReference type="HAMAP-Rule" id="MF_01974"/>
    </source>
</evidence>
<evidence type="ECO:0000256" key="1">
    <source>
        <dbReference type="ARBA" id="ARBA00002521"/>
    </source>
</evidence>
<dbReference type="EC" id="3.4.11.18" evidence="6 7"/>
<gene>
    <name evidence="10" type="primary">map_2</name>
    <name evidence="6" type="synonym">map</name>
    <name evidence="10" type="ORF">GCM10023092_10080</name>
</gene>
<dbReference type="GO" id="GO:0004177">
    <property type="term" value="F:aminopeptidase activity"/>
    <property type="evidence" value="ECO:0007669"/>
    <property type="project" value="UniProtKB-KW"/>
</dbReference>
<dbReference type="Gene3D" id="3.90.230.10">
    <property type="entry name" value="Creatinase/methionine aminopeptidase superfamily"/>
    <property type="match status" value="1"/>
</dbReference>
<feature type="domain" description="Peptidase M24" evidence="9">
    <location>
        <begin position="11"/>
        <end position="243"/>
    </location>
</feature>
<dbReference type="InterPro" id="IPR001714">
    <property type="entry name" value="Pept_M24_MAP"/>
</dbReference>
<feature type="binding site" evidence="6">
    <location>
        <position position="180"/>
    </location>
    <ligand>
        <name>substrate</name>
    </ligand>
</feature>
<dbReference type="NCBIfam" id="TIGR00500">
    <property type="entry name" value="met_pdase_I"/>
    <property type="match status" value="1"/>
</dbReference>
<comment type="subunit">
    <text evidence="6">Monomer.</text>
</comment>
<feature type="binding site" evidence="6">
    <location>
        <position position="173"/>
    </location>
    <ligand>
        <name>a divalent metal cation</name>
        <dbReference type="ChEBI" id="CHEBI:60240"/>
        <label>2</label>
        <note>catalytic</note>
    </ligand>
</feature>
<dbReference type="HAMAP" id="MF_01974">
    <property type="entry name" value="MetAP_1"/>
    <property type="match status" value="1"/>
</dbReference>
<feature type="binding site" evidence="6">
    <location>
        <position position="98"/>
    </location>
    <ligand>
        <name>a divalent metal cation</name>
        <dbReference type="ChEBI" id="CHEBI:60240"/>
        <label>1</label>
    </ligand>
</feature>
<reference evidence="11" key="1">
    <citation type="journal article" date="2019" name="Int. J. Syst. Evol. Microbiol.">
        <title>The Global Catalogue of Microorganisms (GCM) 10K type strain sequencing project: providing services to taxonomists for standard genome sequencing and annotation.</title>
        <authorList>
            <consortium name="The Broad Institute Genomics Platform"/>
            <consortium name="The Broad Institute Genome Sequencing Center for Infectious Disease"/>
            <person name="Wu L."/>
            <person name="Ma J."/>
        </authorList>
    </citation>
    <scope>NUCLEOTIDE SEQUENCE [LARGE SCALE GENOMIC DNA]</scope>
    <source>
        <strain evidence="11">JCM 31921</strain>
    </source>
</reference>
<dbReference type="InterPro" id="IPR036005">
    <property type="entry name" value="Creatinase/aminopeptidase-like"/>
</dbReference>
<dbReference type="RefSeq" id="WP_344823384.1">
    <property type="nucleotide sequence ID" value="NZ_BAABEZ010000013.1"/>
</dbReference>
<dbReference type="EMBL" id="BAABEZ010000013">
    <property type="protein sequence ID" value="GAA4451906.1"/>
    <property type="molecule type" value="Genomic_DNA"/>
</dbReference>
<dbReference type="SUPFAM" id="SSF55920">
    <property type="entry name" value="Creatinase/aminopeptidase"/>
    <property type="match status" value="1"/>
</dbReference>
<sequence length="272" mass="29719">MIHIKSKEEIEIIRKSALMVSATLTQVATFLRPGITTLSIDQMAEQFIRDNGGVPSFKGYGPRNNAFPFSLCISVNEHVVHGFPSDYVLQDGDIISVDCGVYMNGYHGDSAYTFAIGNVAAETLKLLRVTKESLYRGVAQAADGNRVGDISFAVENYTNGQYGYGVVRELVGHGVGKHLHEDPQVPNYGRRGDGKRLKENMVLAIEPMINLGTRNVNQGDDGWTITTADGKPSAHFEHTTWVRKGKGEPLSSFEGIEAAEKANGELNSGHYE</sequence>
<comment type="cofactor">
    <cofactor evidence="6">
        <name>Co(2+)</name>
        <dbReference type="ChEBI" id="CHEBI:48828"/>
    </cofactor>
    <cofactor evidence="6">
        <name>Zn(2+)</name>
        <dbReference type="ChEBI" id="CHEBI:29105"/>
    </cofactor>
    <cofactor evidence="6">
        <name>Mn(2+)</name>
        <dbReference type="ChEBI" id="CHEBI:29035"/>
    </cofactor>
    <cofactor evidence="6">
        <name>Fe(2+)</name>
        <dbReference type="ChEBI" id="CHEBI:29033"/>
    </cofactor>
    <text evidence="6">Binds 2 divalent metal cations per subunit. Has a high-affinity and a low affinity metal-binding site. The true nature of the physiological cofactor is under debate. The enzyme is active with cobalt, zinc, manganese or divalent iron ions. Most likely, methionine aminopeptidases function as mononuclear Fe(2+)-metalloproteases under physiological conditions, and the catalytically relevant metal-binding site has been assigned to the histidine-containing high-affinity site.</text>
</comment>
<comment type="similarity">
    <text evidence="6">Belongs to the peptidase M24A family. Methionine aminopeptidase type 1 subfamily.</text>
</comment>
<evidence type="ECO:0000256" key="5">
    <source>
        <dbReference type="ARBA" id="ARBA00022801"/>
    </source>
</evidence>
<comment type="catalytic activity">
    <reaction evidence="6 7">
        <text>Release of N-terminal amino acids, preferentially methionine, from peptides and arylamides.</text>
        <dbReference type="EC" id="3.4.11.18"/>
    </reaction>
</comment>
<dbReference type="PRINTS" id="PR00599">
    <property type="entry name" value="MAPEPTIDASE"/>
</dbReference>
<dbReference type="CDD" id="cd01086">
    <property type="entry name" value="MetAP1"/>
    <property type="match status" value="1"/>
</dbReference>
<keyword evidence="11" id="KW-1185">Reference proteome</keyword>
<evidence type="ECO:0000256" key="3">
    <source>
        <dbReference type="ARBA" id="ARBA00022670"/>
    </source>
</evidence>
<dbReference type="PANTHER" id="PTHR43330">
    <property type="entry name" value="METHIONINE AMINOPEPTIDASE"/>
    <property type="match status" value="1"/>
</dbReference>
<evidence type="ECO:0000256" key="8">
    <source>
        <dbReference type="SAM" id="MobiDB-lite"/>
    </source>
</evidence>
<feature type="binding site" evidence="6">
    <location>
        <position position="237"/>
    </location>
    <ligand>
        <name>a divalent metal cation</name>
        <dbReference type="ChEBI" id="CHEBI:60240"/>
        <label>2</label>
        <note>catalytic</note>
    </ligand>
</feature>
<proteinExistence type="inferred from homology"/>
<evidence type="ECO:0000313" key="10">
    <source>
        <dbReference type="EMBL" id="GAA4451906.1"/>
    </source>
</evidence>
<evidence type="ECO:0000256" key="7">
    <source>
        <dbReference type="RuleBase" id="RU003653"/>
    </source>
</evidence>
<feature type="binding site" evidence="6">
    <location>
        <position position="109"/>
    </location>
    <ligand>
        <name>a divalent metal cation</name>
        <dbReference type="ChEBI" id="CHEBI:60240"/>
        <label>2</label>
        <note>catalytic</note>
    </ligand>
</feature>
<keyword evidence="3 6" id="KW-0645">Protease</keyword>
<feature type="binding site" evidence="6">
    <location>
        <position position="81"/>
    </location>
    <ligand>
        <name>substrate</name>
    </ligand>
</feature>
<feature type="binding site" evidence="6">
    <location>
        <position position="206"/>
    </location>
    <ligand>
        <name>a divalent metal cation</name>
        <dbReference type="ChEBI" id="CHEBI:60240"/>
        <label>2</label>
        <note>catalytic</note>
    </ligand>
</feature>
<dbReference type="Proteomes" id="UP001501410">
    <property type="component" value="Unassembled WGS sequence"/>
</dbReference>
<organism evidence="10 11">
    <name type="scientific">Rurimicrobium arvi</name>
    <dbReference type="NCBI Taxonomy" id="2049916"/>
    <lineage>
        <taxon>Bacteria</taxon>
        <taxon>Pseudomonadati</taxon>
        <taxon>Bacteroidota</taxon>
        <taxon>Chitinophagia</taxon>
        <taxon>Chitinophagales</taxon>
        <taxon>Chitinophagaceae</taxon>
        <taxon>Rurimicrobium</taxon>
    </lineage>
</organism>
<protein>
    <recommendedName>
        <fullName evidence="6 7">Methionine aminopeptidase</fullName>
        <shortName evidence="6">MAP</shortName>
        <shortName evidence="6">MetAP</shortName>
        <ecNumber evidence="6 7">3.4.11.18</ecNumber>
    </recommendedName>
    <alternativeName>
        <fullName evidence="6">Peptidase M</fullName>
    </alternativeName>
</protein>
<dbReference type="InterPro" id="IPR000994">
    <property type="entry name" value="Pept_M24"/>
</dbReference>
<evidence type="ECO:0000256" key="4">
    <source>
        <dbReference type="ARBA" id="ARBA00022723"/>
    </source>
</evidence>
<dbReference type="InterPro" id="IPR002467">
    <property type="entry name" value="Pept_M24A_MAP1"/>
</dbReference>
<dbReference type="PANTHER" id="PTHR43330:SF27">
    <property type="entry name" value="METHIONINE AMINOPEPTIDASE"/>
    <property type="match status" value="1"/>
</dbReference>
<comment type="caution">
    <text evidence="10">The sequence shown here is derived from an EMBL/GenBank/DDBJ whole genome shotgun (WGS) entry which is preliminary data.</text>
</comment>
<keyword evidence="4 6" id="KW-0479">Metal-binding</keyword>
<name>A0ABP8MJV8_9BACT</name>
<feature type="binding site" evidence="6">
    <location>
        <position position="109"/>
    </location>
    <ligand>
        <name>a divalent metal cation</name>
        <dbReference type="ChEBI" id="CHEBI:60240"/>
        <label>1</label>
    </ligand>
</feature>
<keyword evidence="5 6" id="KW-0378">Hydrolase</keyword>
<feature type="region of interest" description="Disordered" evidence="8">
    <location>
        <begin position="252"/>
        <end position="272"/>
    </location>
</feature>
<evidence type="ECO:0000259" key="9">
    <source>
        <dbReference type="Pfam" id="PF00557"/>
    </source>
</evidence>
<evidence type="ECO:0000256" key="2">
    <source>
        <dbReference type="ARBA" id="ARBA00022438"/>
    </source>
</evidence>